<dbReference type="GO" id="GO:0003712">
    <property type="term" value="F:transcription coregulator activity"/>
    <property type="evidence" value="ECO:0007669"/>
    <property type="project" value="InterPro"/>
</dbReference>
<evidence type="ECO:0000256" key="4">
    <source>
        <dbReference type="ARBA" id="ARBA00023159"/>
    </source>
</evidence>
<evidence type="ECO:0000313" key="9">
    <source>
        <dbReference type="WBParaSite" id="HNAJ_0000885301-mRNA-1"/>
    </source>
</evidence>
<keyword evidence="5 7" id="KW-0804">Transcription</keyword>
<dbReference type="AlphaFoldDB" id="A0A0R3TNA6"/>
<reference evidence="9" key="1">
    <citation type="submission" date="2017-02" db="UniProtKB">
        <authorList>
            <consortium name="WormBaseParasite"/>
        </authorList>
    </citation>
    <scope>IDENTIFICATION</scope>
</reference>
<dbReference type="InterPro" id="IPR019364">
    <property type="entry name" value="Mediatior_Med8_fun/met"/>
</dbReference>
<sequence length="226" mass="25720">LYLFVSCLGFWSLLVCFTTRLVMEVSERQQLDSFLLLQPTTSKLKQKLSELLYMIENHRDNIDWPKYLNTLGLCASELVEIRKILESERFASATSMILTPRSLSTEPDPNLAKATEDRLHTFNHEAAPQYLRTKLDPQVESLRIAVDARADQIQKSQAISPKQAINLHEKLVGDLLEDMRSLKFEMEQDQEKLIPLKSSANPEDLLSLVSIMTVGREYTLKGGGPK</sequence>
<evidence type="ECO:0000256" key="2">
    <source>
        <dbReference type="ARBA" id="ARBA00005716"/>
    </source>
</evidence>
<feature type="chain" id="PRO_5006448986" description="Mediator of RNA polymerase II transcription subunit 8" evidence="8">
    <location>
        <begin position="17"/>
        <end position="226"/>
    </location>
</feature>
<gene>
    <name evidence="7" type="primary">MED8</name>
</gene>
<keyword evidence="4 7" id="KW-0010">Activator</keyword>
<comment type="similarity">
    <text evidence="2 7">Belongs to the Mediator complex subunit 8 family.</text>
</comment>
<dbReference type="WBParaSite" id="HNAJ_0000885301-mRNA-1">
    <property type="protein sequence ID" value="HNAJ_0000885301-mRNA-1"/>
    <property type="gene ID" value="HNAJ_0000885301"/>
</dbReference>
<dbReference type="GO" id="GO:0000978">
    <property type="term" value="F:RNA polymerase II cis-regulatory region sequence-specific DNA binding"/>
    <property type="evidence" value="ECO:0007669"/>
    <property type="project" value="TreeGrafter"/>
</dbReference>
<dbReference type="Pfam" id="PF10232">
    <property type="entry name" value="Med8"/>
    <property type="match status" value="1"/>
</dbReference>
<evidence type="ECO:0000256" key="7">
    <source>
        <dbReference type="RuleBase" id="RU364144"/>
    </source>
</evidence>
<dbReference type="PANTHER" id="PTHR13074:SF9">
    <property type="entry name" value="MEDIATOR OF RNA POLYMERASE II TRANSCRIPTION SUBUNIT 8"/>
    <property type="match status" value="1"/>
</dbReference>
<name>A0A0R3TNA6_RODNA</name>
<feature type="signal peptide" evidence="8">
    <location>
        <begin position="1"/>
        <end position="16"/>
    </location>
</feature>
<evidence type="ECO:0000256" key="5">
    <source>
        <dbReference type="ARBA" id="ARBA00023163"/>
    </source>
</evidence>
<dbReference type="GO" id="GO:0070847">
    <property type="term" value="C:core mediator complex"/>
    <property type="evidence" value="ECO:0007669"/>
    <property type="project" value="TreeGrafter"/>
</dbReference>
<evidence type="ECO:0000256" key="1">
    <source>
        <dbReference type="ARBA" id="ARBA00004123"/>
    </source>
</evidence>
<dbReference type="GO" id="GO:0016592">
    <property type="term" value="C:mediator complex"/>
    <property type="evidence" value="ECO:0007669"/>
    <property type="project" value="InterPro"/>
</dbReference>
<comment type="function">
    <text evidence="7">Component of the Mediator complex, a coactivator involved in the regulated transcription of nearly all RNA polymerase II-dependent genes. Mediator functions as a bridge to convey information from gene-specific regulatory proteins to the basal RNA polymerase II transcription machinery. Mediator is recruited to promoters by direct interactions with regulatory proteins and serves as a scaffold for the assembly of a functional preinitiation complex with RNA polymerase II and the general transcription factors.</text>
</comment>
<comment type="subunit">
    <text evidence="7">Component of the Mediator complex.</text>
</comment>
<dbReference type="GO" id="GO:0006357">
    <property type="term" value="P:regulation of transcription by RNA polymerase II"/>
    <property type="evidence" value="ECO:0007669"/>
    <property type="project" value="InterPro"/>
</dbReference>
<evidence type="ECO:0000256" key="3">
    <source>
        <dbReference type="ARBA" id="ARBA00023015"/>
    </source>
</evidence>
<dbReference type="PANTHER" id="PTHR13074">
    <property type="entry name" value="MEDIATOR OF RNA POLYMERASE II TRANSCRIPTION SUBUNIT 8"/>
    <property type="match status" value="1"/>
</dbReference>
<keyword evidence="8" id="KW-0732">Signal</keyword>
<keyword evidence="3 7" id="KW-0805">Transcription regulation</keyword>
<accession>A0A0R3TNA6</accession>
<proteinExistence type="inferred from homology"/>
<organism evidence="9">
    <name type="scientific">Rodentolepis nana</name>
    <name type="common">Dwarf tapeworm</name>
    <name type="synonym">Hymenolepis nana</name>
    <dbReference type="NCBI Taxonomy" id="102285"/>
    <lineage>
        <taxon>Eukaryota</taxon>
        <taxon>Metazoa</taxon>
        <taxon>Spiralia</taxon>
        <taxon>Lophotrochozoa</taxon>
        <taxon>Platyhelminthes</taxon>
        <taxon>Cestoda</taxon>
        <taxon>Eucestoda</taxon>
        <taxon>Cyclophyllidea</taxon>
        <taxon>Hymenolepididae</taxon>
        <taxon>Rodentolepis</taxon>
    </lineage>
</organism>
<protein>
    <recommendedName>
        <fullName evidence="7">Mediator of RNA polymerase II transcription subunit 8</fullName>
    </recommendedName>
    <alternativeName>
        <fullName evidence="7">Mediator complex subunit 8</fullName>
    </alternativeName>
</protein>
<comment type="subcellular location">
    <subcellularLocation>
        <location evidence="1 7">Nucleus</location>
    </subcellularLocation>
</comment>
<evidence type="ECO:0000256" key="8">
    <source>
        <dbReference type="SAM" id="SignalP"/>
    </source>
</evidence>
<dbReference type="STRING" id="102285.A0A0R3TNA6"/>
<evidence type="ECO:0000256" key="6">
    <source>
        <dbReference type="ARBA" id="ARBA00023242"/>
    </source>
</evidence>
<keyword evidence="6 7" id="KW-0539">Nucleus</keyword>